<accession>A0A8H6WDG3</accession>
<evidence type="ECO:0000256" key="1">
    <source>
        <dbReference type="SAM" id="MobiDB-lite"/>
    </source>
</evidence>
<evidence type="ECO:0000313" key="3">
    <source>
        <dbReference type="Proteomes" id="UP000613580"/>
    </source>
</evidence>
<dbReference type="Proteomes" id="UP000613580">
    <property type="component" value="Unassembled WGS sequence"/>
</dbReference>
<protein>
    <submittedName>
        <fullName evidence="2">Uncharacterized protein</fullName>
    </submittedName>
</protein>
<organism evidence="2 3">
    <name type="scientific">Mycena chlorophos</name>
    <name type="common">Agaric fungus</name>
    <name type="synonym">Agaricus chlorophos</name>
    <dbReference type="NCBI Taxonomy" id="658473"/>
    <lineage>
        <taxon>Eukaryota</taxon>
        <taxon>Fungi</taxon>
        <taxon>Dikarya</taxon>
        <taxon>Basidiomycota</taxon>
        <taxon>Agaricomycotina</taxon>
        <taxon>Agaricomycetes</taxon>
        <taxon>Agaricomycetidae</taxon>
        <taxon>Agaricales</taxon>
        <taxon>Marasmiineae</taxon>
        <taxon>Mycenaceae</taxon>
        <taxon>Mycena</taxon>
    </lineage>
</organism>
<keyword evidence="3" id="KW-1185">Reference proteome</keyword>
<dbReference type="OrthoDB" id="2922908at2759"/>
<feature type="compositionally biased region" description="Low complexity" evidence="1">
    <location>
        <begin position="1"/>
        <end position="18"/>
    </location>
</feature>
<sequence>MSSSRSSPALGSPSSSPSAKRKRMEEPSELPPLDDPTSTSRSEVSGLKKMKTTGAEPQDLVDELRNVVEQVIASLCEDLVDVLVDDRQPDWKALGRKALDRIVAQKLVNLHSVPFTSAHTIFDQFVDSPATFGTLRSCSNSRRQRPSLDSLKLEGVLTTVAAHLSDDGLYAEKVKVLRRGSSQQAARRHIVNGHETSSRVFIDNMVLEGAKTAQEIVNMHQDVDESLRLRHDLLPLKQPIEDSAAVSSWLVMRHHVNMPPQKVTPDGIHLHGICDYFLQWVSTAHVAQAIDQGALLRVNDISGLNEYPRSCATFGTEVKANERLNDKKMIPQAVSQGVAQLARSKRDSVVTTLTDGLRYQFFHVRRNTPQEVLSGGKHFSYECTRILQAEHDADGPVVLKLLVAAMIGDPKDFPALARIC</sequence>
<gene>
    <name evidence="2" type="ORF">HMN09_00537500</name>
</gene>
<feature type="region of interest" description="Disordered" evidence="1">
    <location>
        <begin position="1"/>
        <end position="54"/>
    </location>
</feature>
<comment type="caution">
    <text evidence="2">The sequence shown here is derived from an EMBL/GenBank/DDBJ whole genome shotgun (WGS) entry which is preliminary data.</text>
</comment>
<name>A0A8H6WDG3_MYCCL</name>
<proteinExistence type="predicted"/>
<reference evidence="2" key="1">
    <citation type="submission" date="2020-05" db="EMBL/GenBank/DDBJ databases">
        <title>Mycena genomes resolve the evolution of fungal bioluminescence.</title>
        <authorList>
            <person name="Tsai I.J."/>
        </authorList>
    </citation>
    <scope>NUCLEOTIDE SEQUENCE</scope>
    <source>
        <strain evidence="2">110903Hualien_Pintung</strain>
    </source>
</reference>
<evidence type="ECO:0000313" key="2">
    <source>
        <dbReference type="EMBL" id="KAF7313802.1"/>
    </source>
</evidence>
<dbReference type="EMBL" id="JACAZE010000006">
    <property type="protein sequence ID" value="KAF7313802.1"/>
    <property type="molecule type" value="Genomic_DNA"/>
</dbReference>
<dbReference type="AlphaFoldDB" id="A0A8H6WDG3"/>